<gene>
    <name evidence="2" type="ORF">CK203_105362</name>
</gene>
<dbReference type="AlphaFoldDB" id="A0A438FEQ6"/>
<evidence type="ECO:0000313" key="3">
    <source>
        <dbReference type="Proteomes" id="UP000288805"/>
    </source>
</evidence>
<accession>A0A438FEQ6</accession>
<feature type="compositionally biased region" description="Polar residues" evidence="1">
    <location>
        <begin position="35"/>
        <end position="65"/>
    </location>
</feature>
<sequence length="135" mass="14967">MPGNEVGDRVHNFFGQDNLSQGQHHSQAVDGNWPGLNNNLWVGNQRQIGTLPTSNPKNYSVQQPADSERGHGSQSSRVPHGLNFTQSTLRPDIVKNQSQNQQLNLNGYMHGHTGFQTRQNEANLLGVDTESDRIV</sequence>
<feature type="compositionally biased region" description="Basic and acidic residues" evidence="1">
    <location>
        <begin position="1"/>
        <end position="11"/>
    </location>
</feature>
<dbReference type="Proteomes" id="UP000288805">
    <property type="component" value="Unassembled WGS sequence"/>
</dbReference>
<comment type="caution">
    <text evidence="2">The sequence shown here is derived from an EMBL/GenBank/DDBJ whole genome shotgun (WGS) entry which is preliminary data.</text>
</comment>
<protein>
    <submittedName>
        <fullName evidence="2">Uncharacterized protein</fullName>
    </submittedName>
</protein>
<dbReference type="PANTHER" id="PTHR31267:SF2">
    <property type="entry name" value="EXPRESSED PROTEIN"/>
    <property type="match status" value="1"/>
</dbReference>
<name>A0A438FEQ6_VITVI</name>
<feature type="region of interest" description="Disordered" evidence="1">
    <location>
        <begin position="1"/>
        <end position="91"/>
    </location>
</feature>
<proteinExistence type="predicted"/>
<evidence type="ECO:0000313" key="2">
    <source>
        <dbReference type="EMBL" id="RVW58464.1"/>
    </source>
</evidence>
<organism evidence="2 3">
    <name type="scientific">Vitis vinifera</name>
    <name type="common">Grape</name>
    <dbReference type="NCBI Taxonomy" id="29760"/>
    <lineage>
        <taxon>Eukaryota</taxon>
        <taxon>Viridiplantae</taxon>
        <taxon>Streptophyta</taxon>
        <taxon>Embryophyta</taxon>
        <taxon>Tracheophyta</taxon>
        <taxon>Spermatophyta</taxon>
        <taxon>Magnoliopsida</taxon>
        <taxon>eudicotyledons</taxon>
        <taxon>Gunneridae</taxon>
        <taxon>Pentapetalae</taxon>
        <taxon>rosids</taxon>
        <taxon>Vitales</taxon>
        <taxon>Vitaceae</taxon>
        <taxon>Viteae</taxon>
        <taxon>Vitis</taxon>
    </lineage>
</organism>
<dbReference type="PANTHER" id="PTHR31267">
    <property type="entry name" value="DENTIN SIALOPHOSPHOPROTEIN-LIKE PROTEIN"/>
    <property type="match status" value="1"/>
</dbReference>
<evidence type="ECO:0000256" key="1">
    <source>
        <dbReference type="SAM" id="MobiDB-lite"/>
    </source>
</evidence>
<feature type="compositionally biased region" description="Polar residues" evidence="1">
    <location>
        <begin position="72"/>
        <end position="89"/>
    </location>
</feature>
<feature type="compositionally biased region" description="Polar residues" evidence="1">
    <location>
        <begin position="15"/>
        <end position="26"/>
    </location>
</feature>
<dbReference type="EMBL" id="QGNW01000949">
    <property type="protein sequence ID" value="RVW58464.1"/>
    <property type="molecule type" value="Genomic_DNA"/>
</dbReference>
<reference evidence="2 3" key="1">
    <citation type="journal article" date="2018" name="PLoS Genet.">
        <title>Population sequencing reveals clonal diversity and ancestral inbreeding in the grapevine cultivar Chardonnay.</title>
        <authorList>
            <person name="Roach M.J."/>
            <person name="Johnson D.L."/>
            <person name="Bohlmann J."/>
            <person name="van Vuuren H.J."/>
            <person name="Jones S.J."/>
            <person name="Pretorius I.S."/>
            <person name="Schmidt S.A."/>
            <person name="Borneman A.R."/>
        </authorList>
    </citation>
    <scope>NUCLEOTIDE SEQUENCE [LARGE SCALE GENOMIC DNA]</scope>
    <source>
        <strain evidence="3">cv. Chardonnay</strain>
        <tissue evidence="2">Leaf</tissue>
    </source>
</reference>